<comment type="caution">
    <text evidence="3">The sequence shown here is derived from an EMBL/GenBank/DDBJ whole genome shotgun (WGS) entry which is preliminary data.</text>
</comment>
<keyword evidence="2 3" id="KW-0378">Hydrolase</keyword>
<dbReference type="PANTHER" id="PTHR10458">
    <property type="entry name" value="PEPTIDE DEFORMYLASE"/>
    <property type="match status" value="1"/>
</dbReference>
<dbReference type="GO" id="GO:0006412">
    <property type="term" value="P:translation"/>
    <property type="evidence" value="ECO:0007669"/>
    <property type="project" value="UniProtKB-UniRule"/>
</dbReference>
<feature type="binding site" evidence="2">
    <location>
        <position position="164"/>
    </location>
    <ligand>
        <name>Fe cation</name>
        <dbReference type="ChEBI" id="CHEBI:24875"/>
    </ligand>
</feature>
<dbReference type="PIRSF" id="PIRSF004749">
    <property type="entry name" value="Pep_def"/>
    <property type="match status" value="1"/>
</dbReference>
<sequence length="198" mass="21849">MRSLKSKKVLSRIVSAPRPENLASTGRNRRIVLYGNPVLRRKGRRVSCVGSELLQTMADLKTTMLEQDGLGLAANQIGEDVAVIAINPRAADVDMEPCCLVNPELIQSEGVVEAEEGCLSLPAIYEVVARPERVGIRALGEDGRRLELEASGLLARALVHEIDHVNGILFVDHISPLRRKMLAERLRQIEEQEKRVCG</sequence>
<accession>A0A7C4CEL0</accession>
<keyword evidence="2" id="KW-0479">Metal-binding</keyword>
<evidence type="ECO:0000256" key="1">
    <source>
        <dbReference type="ARBA" id="ARBA00010759"/>
    </source>
</evidence>
<dbReference type="SUPFAM" id="SSF56420">
    <property type="entry name" value="Peptide deformylase"/>
    <property type="match status" value="1"/>
</dbReference>
<dbReference type="InterPro" id="IPR036821">
    <property type="entry name" value="Peptide_deformylase_sf"/>
</dbReference>
<dbReference type="GO" id="GO:0042586">
    <property type="term" value="F:peptide deformylase activity"/>
    <property type="evidence" value="ECO:0007669"/>
    <property type="project" value="UniProtKB-UniRule"/>
</dbReference>
<dbReference type="AlphaFoldDB" id="A0A7C4CEL0"/>
<evidence type="ECO:0000313" key="3">
    <source>
        <dbReference type="EMBL" id="HGK28724.1"/>
    </source>
</evidence>
<comment type="catalytic activity">
    <reaction evidence="2">
        <text>N-terminal N-formyl-L-methionyl-[peptide] + H2O = N-terminal L-methionyl-[peptide] + formate</text>
        <dbReference type="Rhea" id="RHEA:24420"/>
        <dbReference type="Rhea" id="RHEA-COMP:10639"/>
        <dbReference type="Rhea" id="RHEA-COMP:10640"/>
        <dbReference type="ChEBI" id="CHEBI:15377"/>
        <dbReference type="ChEBI" id="CHEBI:15740"/>
        <dbReference type="ChEBI" id="CHEBI:49298"/>
        <dbReference type="ChEBI" id="CHEBI:64731"/>
        <dbReference type="EC" id="3.5.1.88"/>
    </reaction>
</comment>
<organism evidence="3">
    <name type="scientific">candidate division WOR-3 bacterium</name>
    <dbReference type="NCBI Taxonomy" id="2052148"/>
    <lineage>
        <taxon>Bacteria</taxon>
        <taxon>Bacteria division WOR-3</taxon>
    </lineage>
</organism>
<comment type="function">
    <text evidence="2">Removes the formyl group from the N-terminal Met of newly synthesized proteins. Requires at least a dipeptide for an efficient rate of reaction. N-terminal L-methionine is a prerequisite for activity but the enzyme has broad specificity at other positions.</text>
</comment>
<evidence type="ECO:0000256" key="2">
    <source>
        <dbReference type="HAMAP-Rule" id="MF_00163"/>
    </source>
</evidence>
<dbReference type="InterPro" id="IPR023635">
    <property type="entry name" value="Peptide_deformylase"/>
</dbReference>
<dbReference type="Gene3D" id="3.90.45.10">
    <property type="entry name" value="Peptide deformylase"/>
    <property type="match status" value="1"/>
</dbReference>
<keyword evidence="2" id="KW-0408">Iron</keyword>
<dbReference type="PANTHER" id="PTHR10458:SF22">
    <property type="entry name" value="PEPTIDE DEFORMYLASE"/>
    <property type="match status" value="1"/>
</dbReference>
<feature type="binding site" evidence="2">
    <location>
        <position position="160"/>
    </location>
    <ligand>
        <name>Fe cation</name>
        <dbReference type="ChEBI" id="CHEBI:24875"/>
    </ligand>
</feature>
<comment type="cofactor">
    <cofactor evidence="2">
        <name>Fe(2+)</name>
        <dbReference type="ChEBI" id="CHEBI:29033"/>
    </cofactor>
    <text evidence="2">Binds 1 Fe(2+) ion.</text>
</comment>
<dbReference type="GO" id="GO:0046872">
    <property type="term" value="F:metal ion binding"/>
    <property type="evidence" value="ECO:0007669"/>
    <property type="project" value="UniProtKB-KW"/>
</dbReference>
<dbReference type="CDD" id="cd00487">
    <property type="entry name" value="Pep_deformylase"/>
    <property type="match status" value="1"/>
</dbReference>
<dbReference type="PRINTS" id="PR01576">
    <property type="entry name" value="PDEFORMYLASE"/>
</dbReference>
<dbReference type="NCBIfam" id="NF001159">
    <property type="entry name" value="PRK00150.1-3"/>
    <property type="match status" value="1"/>
</dbReference>
<dbReference type="EMBL" id="DSUT01000150">
    <property type="protein sequence ID" value="HGK28724.1"/>
    <property type="molecule type" value="Genomic_DNA"/>
</dbReference>
<dbReference type="EC" id="3.5.1.88" evidence="2"/>
<name>A0A7C4CEL0_UNCW3</name>
<reference evidence="3" key="1">
    <citation type="journal article" date="2020" name="mSystems">
        <title>Genome- and Community-Level Interaction Insights into Carbon Utilization and Element Cycling Functions of Hydrothermarchaeota in Hydrothermal Sediment.</title>
        <authorList>
            <person name="Zhou Z."/>
            <person name="Liu Y."/>
            <person name="Xu W."/>
            <person name="Pan J."/>
            <person name="Luo Z.H."/>
            <person name="Li M."/>
        </authorList>
    </citation>
    <scope>NUCLEOTIDE SEQUENCE [LARGE SCALE GENOMIC DNA]</scope>
    <source>
        <strain evidence="3">SpSt-488</strain>
    </source>
</reference>
<feature type="active site" evidence="2">
    <location>
        <position position="161"/>
    </location>
</feature>
<comment type="similarity">
    <text evidence="1 2">Belongs to the polypeptide deformylase family.</text>
</comment>
<dbReference type="HAMAP" id="MF_00163">
    <property type="entry name" value="Pep_deformylase"/>
    <property type="match status" value="1"/>
</dbReference>
<gene>
    <name evidence="2 3" type="primary">def</name>
    <name evidence="3" type="ORF">ENS41_07200</name>
</gene>
<protein>
    <recommendedName>
        <fullName evidence="2">Peptide deformylase</fullName>
        <shortName evidence="2">PDF</shortName>
        <ecNumber evidence="2">3.5.1.88</ecNumber>
    </recommendedName>
    <alternativeName>
        <fullName evidence="2">Polypeptide deformylase</fullName>
    </alternativeName>
</protein>
<feature type="binding site" evidence="2">
    <location>
        <position position="118"/>
    </location>
    <ligand>
        <name>Fe cation</name>
        <dbReference type="ChEBI" id="CHEBI:24875"/>
    </ligand>
</feature>
<dbReference type="NCBIfam" id="TIGR00079">
    <property type="entry name" value="pept_deformyl"/>
    <property type="match status" value="1"/>
</dbReference>
<dbReference type="Pfam" id="PF01327">
    <property type="entry name" value="Pep_deformylase"/>
    <property type="match status" value="1"/>
</dbReference>
<keyword evidence="2" id="KW-0648">Protein biosynthesis</keyword>
<proteinExistence type="inferred from homology"/>